<proteinExistence type="inferred from homology"/>
<reference evidence="3 4" key="1">
    <citation type="submission" date="2018-07" db="EMBL/GenBank/DDBJ databases">
        <title>Complete genome sequence of Spiroplasma alleghenense PLHS-1 (ATCC 51752).</title>
        <authorList>
            <person name="Chou L."/>
            <person name="Lee T.-Y."/>
            <person name="Tsai Y.-M."/>
            <person name="Kuo C.-H."/>
        </authorList>
    </citation>
    <scope>NUCLEOTIDE SEQUENCE [LARGE SCALE GENOMIC DNA]</scope>
    <source>
        <strain evidence="3 4">PLHS-1</strain>
    </source>
</reference>
<dbReference type="InterPro" id="IPR057666">
    <property type="entry name" value="DrpA_SLOG"/>
</dbReference>
<dbReference type="InterPro" id="IPR003488">
    <property type="entry name" value="DprA"/>
</dbReference>
<dbReference type="PANTHER" id="PTHR43022">
    <property type="entry name" value="PROTEIN SMF"/>
    <property type="match status" value="1"/>
</dbReference>
<evidence type="ECO:0000256" key="1">
    <source>
        <dbReference type="ARBA" id="ARBA00006525"/>
    </source>
</evidence>
<comment type="similarity">
    <text evidence="1">Belongs to the DprA/Smf family.</text>
</comment>
<dbReference type="KEGG" id="salx:SALLE_v1c03880"/>
<protein>
    <submittedName>
        <fullName evidence="3">DNA processing/uptake protein</fullName>
    </submittedName>
</protein>
<sequence>MDKVIIYFFLKYSGAWESVFNAIRNKEKISIGDFEIVTEEIISKTITIVDPKFPDALKEIDRPPFVLVHYGNIDLINQYYRSIGLLVKNDLSKYQFKALKNFMKFFYKNSPILIIQIDKKINKNIEELLNPKGNLIIIISSPLQEFLDTNLELIKKYRGFDSLLIISEFYDFSFQNSIQNFERVFAGLSKAALVIGGENEALFNNTITLLIDYGKSIFALPEEIFTKSRSNYLIKNGAILVESGAEILNTM</sequence>
<evidence type="ECO:0000313" key="3">
    <source>
        <dbReference type="EMBL" id="AXK51062.1"/>
    </source>
</evidence>
<gene>
    <name evidence="3" type="ORF">SALLE_v1c03880</name>
</gene>
<dbReference type="Pfam" id="PF02481">
    <property type="entry name" value="DNA_processg_A"/>
    <property type="match status" value="1"/>
</dbReference>
<dbReference type="PANTHER" id="PTHR43022:SF1">
    <property type="entry name" value="PROTEIN SMF"/>
    <property type="match status" value="1"/>
</dbReference>
<keyword evidence="4" id="KW-1185">Reference proteome</keyword>
<dbReference type="Proteomes" id="UP000254792">
    <property type="component" value="Chromosome"/>
</dbReference>
<evidence type="ECO:0000259" key="2">
    <source>
        <dbReference type="Pfam" id="PF02481"/>
    </source>
</evidence>
<dbReference type="AlphaFoldDB" id="A0A345Z383"/>
<evidence type="ECO:0000313" key="4">
    <source>
        <dbReference type="Proteomes" id="UP000254792"/>
    </source>
</evidence>
<dbReference type="EMBL" id="CP031376">
    <property type="protein sequence ID" value="AXK51062.1"/>
    <property type="molecule type" value="Genomic_DNA"/>
</dbReference>
<dbReference type="Gene3D" id="3.40.50.450">
    <property type="match status" value="1"/>
</dbReference>
<organism evidence="3 4">
    <name type="scientific">Spiroplasma alleghenense</name>
    <dbReference type="NCBI Taxonomy" id="216931"/>
    <lineage>
        <taxon>Bacteria</taxon>
        <taxon>Bacillati</taxon>
        <taxon>Mycoplasmatota</taxon>
        <taxon>Mollicutes</taxon>
        <taxon>Entomoplasmatales</taxon>
        <taxon>Spiroplasmataceae</taxon>
        <taxon>Spiroplasma</taxon>
    </lineage>
</organism>
<dbReference type="RefSeq" id="WP_162807928.1">
    <property type="nucleotide sequence ID" value="NZ_CP031376.1"/>
</dbReference>
<feature type="domain" description="Smf/DprA SLOG" evidence="2">
    <location>
        <begin position="45"/>
        <end position="250"/>
    </location>
</feature>
<dbReference type="GO" id="GO:0009294">
    <property type="term" value="P:DNA-mediated transformation"/>
    <property type="evidence" value="ECO:0007669"/>
    <property type="project" value="InterPro"/>
</dbReference>
<name>A0A345Z383_9MOLU</name>
<accession>A0A345Z383</accession>